<dbReference type="SUPFAM" id="SSF53850">
    <property type="entry name" value="Periplasmic binding protein-like II"/>
    <property type="match status" value="1"/>
</dbReference>
<dbReference type="EMBL" id="JACIDX010000030">
    <property type="protein sequence ID" value="MBB3957675.1"/>
    <property type="molecule type" value="Genomic_DNA"/>
</dbReference>
<dbReference type="Gene3D" id="1.10.10.10">
    <property type="entry name" value="Winged helix-like DNA-binding domain superfamily/Winged helix DNA-binding domain"/>
    <property type="match status" value="1"/>
</dbReference>
<dbReference type="InterPro" id="IPR036388">
    <property type="entry name" value="WH-like_DNA-bd_sf"/>
</dbReference>
<dbReference type="SUPFAM" id="SSF46785">
    <property type="entry name" value="Winged helix' DNA-binding domain"/>
    <property type="match status" value="1"/>
</dbReference>
<dbReference type="GO" id="GO:0003677">
    <property type="term" value="F:DNA binding"/>
    <property type="evidence" value="ECO:0007669"/>
    <property type="project" value="UniProtKB-KW"/>
</dbReference>
<sequence length="312" mass="34578">MRPNQLSDIQYDALELFERVARSGSIAAAARGLGISASTATRKLLTLEKALNARLFKRTTRSLSLTEAGALALDWAQTSLIALEETADDLAAITGAPSGRIRLAAPHFGMNTYLPPVLSSFSRAYPRINLEIVTTDDLVNPATDGFDIVIRYGTLPDSRNVAVRLTEFDRIVCASPEYLAEYGMPNRLEDLAVHQCIVHQGHDETRWSFEREGQLLHQPILARIRTDNAFSIEMFAVEGAGIARLPTITVRRNLACGRLVRLLADYQCVEPSGDKSSIWVLHSGQDMPYRVRIFMDHLKAQIPAARQAIYNS</sequence>
<evidence type="ECO:0000313" key="6">
    <source>
        <dbReference type="EMBL" id="MBB3957675.1"/>
    </source>
</evidence>
<proteinExistence type="inferred from homology"/>
<keyword evidence="7" id="KW-1185">Reference proteome</keyword>
<gene>
    <name evidence="6" type="ORF">GGR38_004650</name>
</gene>
<dbReference type="PANTHER" id="PTHR30537">
    <property type="entry name" value="HTH-TYPE TRANSCRIPTIONAL REGULATOR"/>
    <property type="match status" value="1"/>
</dbReference>
<dbReference type="CDD" id="cd08422">
    <property type="entry name" value="PBP2_CrgA_like"/>
    <property type="match status" value="1"/>
</dbReference>
<dbReference type="PANTHER" id="PTHR30537:SF5">
    <property type="entry name" value="HTH-TYPE TRANSCRIPTIONAL ACTIVATOR TTDR-RELATED"/>
    <property type="match status" value="1"/>
</dbReference>
<evidence type="ECO:0000256" key="3">
    <source>
        <dbReference type="ARBA" id="ARBA00023125"/>
    </source>
</evidence>
<accession>A0A7W6CLI8</accession>
<dbReference type="InterPro" id="IPR000847">
    <property type="entry name" value="LysR_HTH_N"/>
</dbReference>
<comment type="similarity">
    <text evidence="1">Belongs to the LysR transcriptional regulatory family.</text>
</comment>
<dbReference type="Proteomes" id="UP000548867">
    <property type="component" value="Unassembled WGS sequence"/>
</dbReference>
<keyword evidence="4" id="KW-0804">Transcription</keyword>
<evidence type="ECO:0000313" key="7">
    <source>
        <dbReference type="Proteomes" id="UP000548867"/>
    </source>
</evidence>
<dbReference type="InterPro" id="IPR058163">
    <property type="entry name" value="LysR-type_TF_proteobact-type"/>
</dbReference>
<evidence type="ECO:0000259" key="5">
    <source>
        <dbReference type="PROSITE" id="PS50931"/>
    </source>
</evidence>
<protein>
    <submittedName>
        <fullName evidence="6">DNA-binding transcriptional LysR family regulator</fullName>
    </submittedName>
</protein>
<dbReference type="Gene3D" id="3.40.190.290">
    <property type="match status" value="1"/>
</dbReference>
<dbReference type="Pfam" id="PF00126">
    <property type="entry name" value="HTH_1"/>
    <property type="match status" value="1"/>
</dbReference>
<keyword evidence="3 6" id="KW-0238">DNA-binding</keyword>
<dbReference type="RefSeq" id="WP_183629192.1">
    <property type="nucleotide sequence ID" value="NZ_JACIDX010000030.1"/>
</dbReference>
<dbReference type="InterPro" id="IPR036390">
    <property type="entry name" value="WH_DNA-bd_sf"/>
</dbReference>
<reference evidence="6 7" key="1">
    <citation type="submission" date="2020-08" db="EMBL/GenBank/DDBJ databases">
        <title>Genomic Encyclopedia of Type Strains, Phase IV (KMG-IV): sequencing the most valuable type-strain genomes for metagenomic binning, comparative biology and taxonomic classification.</title>
        <authorList>
            <person name="Goeker M."/>
        </authorList>
    </citation>
    <scope>NUCLEOTIDE SEQUENCE [LARGE SCALE GENOMIC DNA]</scope>
    <source>
        <strain evidence="6 7">DSM 27057</strain>
    </source>
</reference>
<dbReference type="AlphaFoldDB" id="A0A7W6CLI8"/>
<name>A0A7W6CLI8_9SPHN</name>
<dbReference type="InterPro" id="IPR005119">
    <property type="entry name" value="LysR_subst-bd"/>
</dbReference>
<comment type="caution">
    <text evidence="6">The sequence shown here is derived from an EMBL/GenBank/DDBJ whole genome shotgun (WGS) entry which is preliminary data.</text>
</comment>
<evidence type="ECO:0000256" key="2">
    <source>
        <dbReference type="ARBA" id="ARBA00023015"/>
    </source>
</evidence>
<dbReference type="PROSITE" id="PS50931">
    <property type="entry name" value="HTH_LYSR"/>
    <property type="match status" value="1"/>
</dbReference>
<organism evidence="6 7">
    <name type="scientific">Novosphingobium sediminicola</name>
    <dbReference type="NCBI Taxonomy" id="563162"/>
    <lineage>
        <taxon>Bacteria</taxon>
        <taxon>Pseudomonadati</taxon>
        <taxon>Pseudomonadota</taxon>
        <taxon>Alphaproteobacteria</taxon>
        <taxon>Sphingomonadales</taxon>
        <taxon>Sphingomonadaceae</taxon>
        <taxon>Novosphingobium</taxon>
    </lineage>
</organism>
<keyword evidence="2" id="KW-0805">Transcription regulation</keyword>
<dbReference type="GO" id="GO:0003700">
    <property type="term" value="F:DNA-binding transcription factor activity"/>
    <property type="evidence" value="ECO:0007669"/>
    <property type="project" value="InterPro"/>
</dbReference>
<feature type="domain" description="HTH lysR-type" evidence="5">
    <location>
        <begin position="9"/>
        <end position="66"/>
    </location>
</feature>
<dbReference type="Pfam" id="PF03466">
    <property type="entry name" value="LysR_substrate"/>
    <property type="match status" value="1"/>
</dbReference>
<evidence type="ECO:0000256" key="1">
    <source>
        <dbReference type="ARBA" id="ARBA00009437"/>
    </source>
</evidence>
<evidence type="ECO:0000256" key="4">
    <source>
        <dbReference type="ARBA" id="ARBA00023163"/>
    </source>
</evidence>